<evidence type="ECO:0000313" key="3">
    <source>
        <dbReference type="Proteomes" id="UP000177268"/>
    </source>
</evidence>
<reference evidence="2 3" key="1">
    <citation type="journal article" date="2016" name="Nat. Commun.">
        <title>Thousands of microbial genomes shed light on interconnected biogeochemical processes in an aquifer system.</title>
        <authorList>
            <person name="Anantharaman K."/>
            <person name="Brown C.T."/>
            <person name="Hug L.A."/>
            <person name="Sharon I."/>
            <person name="Castelle C.J."/>
            <person name="Probst A.J."/>
            <person name="Thomas B.C."/>
            <person name="Singh A."/>
            <person name="Wilkins M.J."/>
            <person name="Karaoz U."/>
            <person name="Brodie E.L."/>
            <person name="Williams K.H."/>
            <person name="Hubbard S.S."/>
            <person name="Banfield J.F."/>
        </authorList>
    </citation>
    <scope>NUCLEOTIDE SEQUENCE [LARGE SCALE GENOMIC DNA]</scope>
</reference>
<evidence type="ECO:0000256" key="1">
    <source>
        <dbReference type="SAM" id="MobiDB-lite"/>
    </source>
</evidence>
<dbReference type="AlphaFoldDB" id="A0A1F5ZGH2"/>
<comment type="caution">
    <text evidence="2">The sequence shown here is derived from an EMBL/GenBank/DDBJ whole genome shotgun (WGS) entry which is preliminary data.</text>
</comment>
<feature type="compositionally biased region" description="Basic and acidic residues" evidence="1">
    <location>
        <begin position="1"/>
        <end position="14"/>
    </location>
</feature>
<gene>
    <name evidence="2" type="ORF">A2Z00_02780</name>
</gene>
<organism evidence="2 3">
    <name type="scientific">Candidatus Gottesmanbacteria bacterium RBG_13_45_10</name>
    <dbReference type="NCBI Taxonomy" id="1798370"/>
    <lineage>
        <taxon>Bacteria</taxon>
        <taxon>Candidatus Gottesmaniibacteriota</taxon>
    </lineage>
</organism>
<protein>
    <submittedName>
        <fullName evidence="2">Uncharacterized protein</fullName>
    </submittedName>
</protein>
<evidence type="ECO:0000313" key="2">
    <source>
        <dbReference type="EMBL" id="OGG11530.1"/>
    </source>
</evidence>
<sequence>MAGEEIERQGERNELSPIGAEESALTPEVEIPDVGPDPHKQERSRFKGLGNFAGVLITAFAQGAKEPAPANVASVLQPQPGELSPAQEKWRGYLKMDVVGLAGTAYLMASAPGLDAKTILAKIVGRPTTAKEALLQGEIVPFPVETIELTPDSVTALTALKNVTPTPKGPPPTAVAVSYKRAEGPDINAFSADPTKAYVDGFGRILEKDQNFQDAYIRAAQRVAALAQTTTIDPSYFQINLRHYEKYAALLPALKDNLPDDVRKTISRWGIGSGTLFLFNEGGQAVAINPPGNNSIAIEHSADTIPGLKTTWGEALGSKTNGFAVIGVNPEGIVSYALLLDPSKKTDKNSGGFWGFFSTTGNMPVLAKSAEDVPKALEIAAAQIRYADTLSYYMRQGVSRLLVTGRPQFGQYEMRVNVYGAKRLPGVNAIELPDKVRALPATDELFADVLGTAFNDYLLKESGGQMGLDQFLAECAAAGVEPVIGFKQYKPHDKINPMESSDVIVPDEKNAYYVPLNLANLEVDIYIDRQHDSKENGGKQLPYASKDMMNRAFGSVVTTPDGKQHLVLSIQKSGGDALLHSSLVNFKNMFPTGEHPTGFALGFFTMVAMQRSFSNYLNMSALKGGFFQGMIGQHPDYHEGQKYDLTYYKGYVTSDQGDPIGNYVYPKKK</sequence>
<feature type="region of interest" description="Disordered" evidence="1">
    <location>
        <begin position="1"/>
        <end position="44"/>
    </location>
</feature>
<proteinExistence type="predicted"/>
<name>A0A1F5ZGH2_9BACT</name>
<dbReference type="Proteomes" id="UP000177268">
    <property type="component" value="Unassembled WGS sequence"/>
</dbReference>
<dbReference type="EMBL" id="MFIZ01000025">
    <property type="protein sequence ID" value="OGG11530.1"/>
    <property type="molecule type" value="Genomic_DNA"/>
</dbReference>
<accession>A0A1F5ZGH2</accession>